<dbReference type="GO" id="GO:0005635">
    <property type="term" value="C:nuclear envelope"/>
    <property type="evidence" value="ECO:0007669"/>
    <property type="project" value="TreeGrafter"/>
</dbReference>
<dbReference type="PANTHER" id="PTHR33416:SF18">
    <property type="entry name" value="NUCLEOPORIN-LIKE PROTEIN"/>
    <property type="match status" value="1"/>
</dbReference>
<protein>
    <submittedName>
        <fullName evidence="2">Uncharacterized protein</fullName>
    </submittedName>
</protein>
<feature type="compositionally biased region" description="Low complexity" evidence="1">
    <location>
        <begin position="188"/>
        <end position="206"/>
    </location>
</feature>
<feature type="compositionally biased region" description="Basic and acidic residues" evidence="1">
    <location>
        <begin position="321"/>
        <end position="333"/>
    </location>
</feature>
<evidence type="ECO:0000313" key="2">
    <source>
        <dbReference type="EMBL" id="EPS59082.1"/>
    </source>
</evidence>
<evidence type="ECO:0000313" key="3">
    <source>
        <dbReference type="Proteomes" id="UP000015453"/>
    </source>
</evidence>
<dbReference type="Proteomes" id="UP000015453">
    <property type="component" value="Unassembled WGS sequence"/>
</dbReference>
<feature type="region of interest" description="Disordered" evidence="1">
    <location>
        <begin position="187"/>
        <end position="214"/>
    </location>
</feature>
<dbReference type="OrthoDB" id="653151at2759"/>
<sequence length="565" mass="61235">MARSGDEKCSIERGSDFRRIEELIKLNNFSREEISRLVEILNSRAANESENHESGGNNGKDAHQVVSMDEIQGTPYQEKRPDIHRAYNAAFHENAEVPDEVFATPIDIARAYMAGCASERDHDNSNFKSKIEQAKRSNDFTWKKPFLSSPSPKPSMCEPGAVLHDHPSTPQYERARHRIHELARTPYSRSIMSKSSSKSNSMVESVDASRSGGPIHRIRSRFASEIRPGASVFSSSAKQLSSINGTPHALEGSSVFRKQDAPGPNETKGALKNLPGDDSSEHPSLSSSRTVRAILEHLDRNKPTPKEKEAELQLLTSWRESPSREDNSTHHIAEPPLENGPGTRRSDISGEISKNGGSGFLIGSNNILEVVKNAGKGKAVPSDTQFDTVHGPDIGASSFIHASSSSSVDKNSNEIQLFFVYNELTDFVSLQQAMLFGSLSRYERGPKIHGAKQSLPSLSIDKRASSQNESVFSFPVSTSSALSSGLVSDPPPTPSLIPSSSSAVIPSYSFGANTQRLAFMFPSTGDSNESKTSEVSIPVFGFGSSDGDASRLCFGSVGKDGGVCF</sequence>
<gene>
    <name evidence="2" type="ORF">M569_15728</name>
</gene>
<feature type="region of interest" description="Disordered" evidence="1">
    <location>
        <begin position="318"/>
        <end position="345"/>
    </location>
</feature>
<dbReference type="PANTHER" id="PTHR33416">
    <property type="entry name" value="NUCLEAR PORE COMPLEX PROTEIN NUP1"/>
    <property type="match status" value="1"/>
</dbReference>
<dbReference type="EMBL" id="AUSU01008647">
    <property type="protein sequence ID" value="EPS59082.1"/>
    <property type="molecule type" value="Genomic_DNA"/>
</dbReference>
<reference evidence="2 3" key="1">
    <citation type="journal article" date="2013" name="BMC Genomics">
        <title>The miniature genome of a carnivorous plant Genlisea aurea contains a low number of genes and short non-coding sequences.</title>
        <authorList>
            <person name="Leushkin E.V."/>
            <person name="Sutormin R.A."/>
            <person name="Nabieva E.R."/>
            <person name="Penin A.A."/>
            <person name="Kondrashov A.S."/>
            <person name="Logacheva M.D."/>
        </authorList>
    </citation>
    <scope>NUCLEOTIDE SEQUENCE [LARGE SCALE GENOMIC DNA]</scope>
</reference>
<feature type="region of interest" description="Disordered" evidence="1">
    <location>
        <begin position="255"/>
        <end position="289"/>
    </location>
</feature>
<organism evidence="2 3">
    <name type="scientific">Genlisea aurea</name>
    <dbReference type="NCBI Taxonomy" id="192259"/>
    <lineage>
        <taxon>Eukaryota</taxon>
        <taxon>Viridiplantae</taxon>
        <taxon>Streptophyta</taxon>
        <taxon>Embryophyta</taxon>
        <taxon>Tracheophyta</taxon>
        <taxon>Spermatophyta</taxon>
        <taxon>Magnoliopsida</taxon>
        <taxon>eudicotyledons</taxon>
        <taxon>Gunneridae</taxon>
        <taxon>Pentapetalae</taxon>
        <taxon>asterids</taxon>
        <taxon>lamiids</taxon>
        <taxon>Lamiales</taxon>
        <taxon>Lentibulariaceae</taxon>
        <taxon>Genlisea</taxon>
    </lineage>
</organism>
<evidence type="ECO:0000256" key="1">
    <source>
        <dbReference type="SAM" id="MobiDB-lite"/>
    </source>
</evidence>
<keyword evidence="3" id="KW-1185">Reference proteome</keyword>
<name>S8DI44_9LAMI</name>
<dbReference type="AlphaFoldDB" id="S8DI44"/>
<comment type="caution">
    <text evidence="2">The sequence shown here is derived from an EMBL/GenBank/DDBJ whole genome shotgun (WGS) entry which is preliminary data.</text>
</comment>
<dbReference type="GO" id="GO:0071763">
    <property type="term" value="P:nuclear membrane organization"/>
    <property type="evidence" value="ECO:0007669"/>
    <property type="project" value="TreeGrafter"/>
</dbReference>
<proteinExistence type="predicted"/>
<accession>S8DI44</accession>